<evidence type="ECO:0000313" key="1">
    <source>
        <dbReference type="EMBL" id="KEQ18870.1"/>
    </source>
</evidence>
<name>A0A081NK97_9GAMM</name>
<reference evidence="1 2" key="1">
    <citation type="submission" date="2014-06" db="EMBL/GenBank/DDBJ databases">
        <title>Whole Genome Sequences of Three Symbiotic Endozoicomonas Bacteria.</title>
        <authorList>
            <person name="Neave M.J."/>
            <person name="Apprill A."/>
            <person name="Voolstra C.R."/>
        </authorList>
    </citation>
    <scope>NUCLEOTIDE SEQUENCE [LARGE SCALE GENOMIC DNA]</scope>
    <source>
        <strain evidence="1 2">DSM 25634</strain>
    </source>
</reference>
<sequence length="287" mass="32627">MWKIICLTSKKIFDQVLQILHNPAEHFCRAFLCLMILFITGCNHWPDHSERVVSITDRYPETPEAVDQAYLKSLWDIGESRMAFVVNKGAEYCMPGQIKVVRSYLRRAKMEIDGSLFLDAQYSVATAMEQLDYVNRLMSSLSENSECLDSFVSFNGIDTPSEDFSHELAAALNCECDQISSSGEISVGFHKRLLMVYSAMENHPEIFLSIYSVDENAGNEITNYFSSKGINTRNIENKKGVLSPVLLSSDGLAFSVDIRKQIKKYRLREWRDSIDLESTIIRSPSSE</sequence>
<evidence type="ECO:0000313" key="2">
    <source>
        <dbReference type="Proteomes" id="UP000028073"/>
    </source>
</evidence>
<gene>
    <name evidence="1" type="ORF">GZ78_02070</name>
</gene>
<proteinExistence type="predicted"/>
<dbReference type="AlphaFoldDB" id="A0A081NK97"/>
<dbReference type="EMBL" id="JOKH01000001">
    <property type="protein sequence ID" value="KEQ18870.1"/>
    <property type="molecule type" value="Genomic_DNA"/>
</dbReference>
<dbReference type="Proteomes" id="UP000028073">
    <property type="component" value="Unassembled WGS sequence"/>
</dbReference>
<accession>A0A081NK97</accession>
<comment type="caution">
    <text evidence="1">The sequence shown here is derived from an EMBL/GenBank/DDBJ whole genome shotgun (WGS) entry which is preliminary data.</text>
</comment>
<organism evidence="1 2">
    <name type="scientific">Endozoicomonas numazuensis</name>
    <dbReference type="NCBI Taxonomy" id="1137799"/>
    <lineage>
        <taxon>Bacteria</taxon>
        <taxon>Pseudomonadati</taxon>
        <taxon>Pseudomonadota</taxon>
        <taxon>Gammaproteobacteria</taxon>
        <taxon>Oceanospirillales</taxon>
        <taxon>Endozoicomonadaceae</taxon>
        <taxon>Endozoicomonas</taxon>
    </lineage>
</organism>
<protein>
    <submittedName>
        <fullName evidence="1">Uncharacterized protein</fullName>
    </submittedName>
</protein>
<keyword evidence="2" id="KW-1185">Reference proteome</keyword>